<dbReference type="Gene3D" id="1.25.40.20">
    <property type="entry name" value="Ankyrin repeat-containing domain"/>
    <property type="match status" value="1"/>
</dbReference>
<reference evidence="5 6" key="1">
    <citation type="journal article" date="2010" name="PLoS ONE">
        <title>The Waddlia genome: a window into chlamydial biology.</title>
        <authorList>
            <person name="Bertelli C."/>
            <person name="Collyn F."/>
            <person name="Croxatto A."/>
            <person name="Ruckert C."/>
            <person name="Polkinghorne A."/>
            <person name="Kebbi-Beghdadi C."/>
            <person name="Goesmann A."/>
            <person name="Vaughan L."/>
            <person name="Greub G."/>
        </authorList>
    </citation>
    <scope>NUCLEOTIDE SEQUENCE [LARGE SCALE GENOMIC DNA]</scope>
    <source>
        <strain evidence="6">ATCC VR-1470 / WSU 86-1044</strain>
        <plasmid evidence="6">Plasmid pWc</plasmid>
    </source>
</reference>
<geneLocation type="plasmid" evidence="5 6">
    <name>pWc</name>
</geneLocation>
<evidence type="ECO:0000256" key="2">
    <source>
        <dbReference type="ARBA" id="ARBA00023043"/>
    </source>
</evidence>
<evidence type="ECO:0000256" key="1">
    <source>
        <dbReference type="ARBA" id="ARBA00022737"/>
    </source>
</evidence>
<dbReference type="PROSITE" id="PS50297">
    <property type="entry name" value="ANK_REP_REGION"/>
    <property type="match status" value="2"/>
</dbReference>
<keyword evidence="4" id="KW-0732">Signal</keyword>
<dbReference type="eggNOG" id="COG0666">
    <property type="taxonomic scope" value="Bacteria"/>
</dbReference>
<organism evidence="5 6">
    <name type="scientific">Waddlia chondrophila (strain ATCC VR-1470 / WSU 86-1044)</name>
    <dbReference type="NCBI Taxonomy" id="716544"/>
    <lineage>
        <taxon>Bacteria</taxon>
        <taxon>Pseudomonadati</taxon>
        <taxon>Chlamydiota</taxon>
        <taxon>Chlamydiia</taxon>
        <taxon>Parachlamydiales</taxon>
        <taxon>Waddliaceae</taxon>
        <taxon>Waddlia</taxon>
    </lineage>
</organism>
<dbReference type="Proteomes" id="UP000001505">
    <property type="component" value="Plasmid pWc"/>
</dbReference>
<dbReference type="InterPro" id="IPR050745">
    <property type="entry name" value="Multifunctional_regulatory"/>
</dbReference>
<evidence type="ECO:0000256" key="4">
    <source>
        <dbReference type="SAM" id="SignalP"/>
    </source>
</evidence>
<proteinExistence type="predicted"/>
<feature type="repeat" description="ANK" evidence="3">
    <location>
        <begin position="193"/>
        <end position="221"/>
    </location>
</feature>
<evidence type="ECO:0000313" key="6">
    <source>
        <dbReference type="Proteomes" id="UP000001505"/>
    </source>
</evidence>
<protein>
    <submittedName>
        <fullName evidence="5">Uncharacterized protein</fullName>
    </submittedName>
</protein>
<dbReference type="KEGG" id="wch:wcw_p0008"/>
<dbReference type="AlphaFoldDB" id="D6YX13"/>
<dbReference type="HOGENOM" id="CLU_939920_0_0_0"/>
<dbReference type="InterPro" id="IPR036770">
    <property type="entry name" value="Ankyrin_rpt-contain_sf"/>
</dbReference>
<keyword evidence="2 3" id="KW-0040">ANK repeat</keyword>
<dbReference type="SUPFAM" id="SSF48403">
    <property type="entry name" value="Ankyrin repeat"/>
    <property type="match status" value="1"/>
</dbReference>
<dbReference type="OrthoDB" id="13225at2"/>
<sequence>MKKLFLIFAIGIMSLTLNLKANQIDYETIQKIEEYMSNEKGWHPLNYAIEMDDYKTALIICEYSEKVNTVDDGFNPINRIFHRTCRKINLSTPIKNRPKLSEEALELVWAILDKGINVNYVPLNCGLPPSGNSSSSFIYICFLGLEDLFYEFIHRRVDINQRKGSPLATAIRAGHMNIVQSLIEEGANANWWALHQAVSSKNFEAINILLQAGADINEIDLLMSAIFHHKKIGHYLDGLPMLRFLLEMGANPNAIAMGKKDPILKVVLTMPADTVEQQNYKTDVINTLIEYGAVLY</sequence>
<dbReference type="EMBL" id="CP001929">
    <property type="protein sequence ID" value="ADI39319.1"/>
    <property type="molecule type" value="Genomic_DNA"/>
</dbReference>
<name>D6YX13_WADCW</name>
<accession>D6YX13</accession>
<feature type="chain" id="PRO_5003091224" evidence="4">
    <location>
        <begin position="22"/>
        <end position="296"/>
    </location>
</feature>
<gene>
    <name evidence="5" type="ordered locus">wcw_p0008</name>
</gene>
<feature type="signal peptide" evidence="4">
    <location>
        <begin position="1"/>
        <end position="21"/>
    </location>
</feature>
<dbReference type="RefSeq" id="WP_013183010.1">
    <property type="nucleotide sequence ID" value="NC_014226.1"/>
</dbReference>
<feature type="repeat" description="ANK" evidence="3">
    <location>
        <begin position="162"/>
        <end position="190"/>
    </location>
</feature>
<dbReference type="SMART" id="SM00248">
    <property type="entry name" value="ANK"/>
    <property type="match status" value="3"/>
</dbReference>
<dbReference type="Pfam" id="PF12796">
    <property type="entry name" value="Ank_2"/>
    <property type="match status" value="1"/>
</dbReference>
<keyword evidence="6" id="KW-1185">Reference proteome</keyword>
<keyword evidence="1" id="KW-0677">Repeat</keyword>
<dbReference type="InterPro" id="IPR002110">
    <property type="entry name" value="Ankyrin_rpt"/>
</dbReference>
<keyword evidence="5" id="KW-0614">Plasmid</keyword>
<evidence type="ECO:0000313" key="5">
    <source>
        <dbReference type="EMBL" id="ADI39319.1"/>
    </source>
</evidence>
<dbReference type="PANTHER" id="PTHR24189">
    <property type="entry name" value="MYOTROPHIN"/>
    <property type="match status" value="1"/>
</dbReference>
<dbReference type="PROSITE" id="PS50088">
    <property type="entry name" value="ANK_REPEAT"/>
    <property type="match status" value="2"/>
</dbReference>
<evidence type="ECO:0000256" key="3">
    <source>
        <dbReference type="PROSITE-ProRule" id="PRU00023"/>
    </source>
</evidence>